<proteinExistence type="inferred from homology"/>
<evidence type="ECO:0000256" key="5">
    <source>
        <dbReference type="ARBA" id="ARBA00022989"/>
    </source>
</evidence>
<dbReference type="Proteomes" id="UP000323380">
    <property type="component" value="Unassembled WGS sequence"/>
</dbReference>
<comment type="similarity">
    <text evidence="7">Belongs to the binding-protein-dependent transport system permease family.</text>
</comment>
<dbReference type="EMBL" id="VSFG01000005">
    <property type="protein sequence ID" value="TYB44239.1"/>
    <property type="molecule type" value="Genomic_DNA"/>
</dbReference>
<keyword evidence="5 7" id="KW-1133">Transmembrane helix</keyword>
<dbReference type="InterPro" id="IPR000515">
    <property type="entry name" value="MetI-like"/>
</dbReference>
<feature type="domain" description="ABC transmembrane type-1" evidence="8">
    <location>
        <begin position="110"/>
        <end position="319"/>
    </location>
</feature>
<organism evidence="9 10">
    <name type="scientific">Actinomadura chibensis</name>
    <dbReference type="NCBI Taxonomy" id="392828"/>
    <lineage>
        <taxon>Bacteria</taxon>
        <taxon>Bacillati</taxon>
        <taxon>Actinomycetota</taxon>
        <taxon>Actinomycetes</taxon>
        <taxon>Streptosporangiales</taxon>
        <taxon>Thermomonosporaceae</taxon>
        <taxon>Actinomadura</taxon>
    </lineage>
</organism>
<keyword evidence="2 7" id="KW-0813">Transport</keyword>
<dbReference type="Pfam" id="PF00528">
    <property type="entry name" value="BPD_transp_1"/>
    <property type="match status" value="1"/>
</dbReference>
<feature type="transmembrane region" description="Helical" evidence="7">
    <location>
        <begin position="114"/>
        <end position="137"/>
    </location>
</feature>
<comment type="subcellular location">
    <subcellularLocation>
        <location evidence="1 7">Cell membrane</location>
        <topology evidence="1 7">Multi-pass membrane protein</topology>
    </subcellularLocation>
</comment>
<dbReference type="STRING" id="1220554.GCA_001552135_06982"/>
<evidence type="ECO:0000256" key="2">
    <source>
        <dbReference type="ARBA" id="ARBA00022448"/>
    </source>
</evidence>
<protein>
    <submittedName>
        <fullName evidence="9">ABC transporter permease</fullName>
    </submittedName>
</protein>
<feature type="transmembrane region" description="Helical" evidence="7">
    <location>
        <begin position="197"/>
        <end position="214"/>
    </location>
</feature>
<evidence type="ECO:0000256" key="1">
    <source>
        <dbReference type="ARBA" id="ARBA00004651"/>
    </source>
</evidence>
<evidence type="ECO:0000256" key="3">
    <source>
        <dbReference type="ARBA" id="ARBA00022475"/>
    </source>
</evidence>
<dbReference type="GO" id="GO:0005886">
    <property type="term" value="C:plasma membrane"/>
    <property type="evidence" value="ECO:0007669"/>
    <property type="project" value="UniProtKB-SubCell"/>
</dbReference>
<dbReference type="AlphaFoldDB" id="A0A5D0NIR8"/>
<evidence type="ECO:0000256" key="7">
    <source>
        <dbReference type="RuleBase" id="RU363032"/>
    </source>
</evidence>
<evidence type="ECO:0000256" key="6">
    <source>
        <dbReference type="ARBA" id="ARBA00023136"/>
    </source>
</evidence>
<dbReference type="InterPro" id="IPR045621">
    <property type="entry name" value="BPD_transp_1_N"/>
</dbReference>
<comment type="caution">
    <text evidence="9">The sequence shown here is derived from an EMBL/GenBank/DDBJ whole genome shotgun (WGS) entry which is preliminary data.</text>
</comment>
<sequence length="329" mass="35307">MIRYVALRLAGMAGVLLVICAVTFTIFYVFPADPALQACGKSCTPERLAMLHHQMGLDRPLWKQFTGYLTGIFAGRTYGEGPLAVHCHFPCLGFSYQNNTPVWDLMMRRLPTTLSIAAGAAVLWLAGGVAVGVVSALRKDTLLDRTMMVGTLTSASLPIYFTAMTLTVLVVQVGGLLPYSSYVPVGQDPVGWAKNLVLPWVALALLYAAMYARMTRASMVETMAEPFIRTARAKGLPERTVVSKHGLRAGLTPVLTVFGMDLGALLGGAVITESVFGLPGLGRLTIDSIETSDQPVVMGVALLAAFFITFANLVVDLAYAVVDPQVRFS</sequence>
<feature type="transmembrane region" description="Helical" evidence="7">
    <location>
        <begin position="296"/>
        <end position="322"/>
    </location>
</feature>
<dbReference type="RefSeq" id="WP_067901922.1">
    <property type="nucleotide sequence ID" value="NZ_VSFG01000005.1"/>
</dbReference>
<dbReference type="Gene3D" id="1.10.3720.10">
    <property type="entry name" value="MetI-like"/>
    <property type="match status" value="1"/>
</dbReference>
<dbReference type="CDD" id="cd06261">
    <property type="entry name" value="TM_PBP2"/>
    <property type="match status" value="1"/>
</dbReference>
<name>A0A5D0NIR8_9ACTN</name>
<gene>
    <name evidence="9" type="ORF">FXF69_25150</name>
</gene>
<keyword evidence="10" id="KW-1185">Reference proteome</keyword>
<dbReference type="Pfam" id="PF19300">
    <property type="entry name" value="BPD_transp_1_N"/>
    <property type="match status" value="1"/>
</dbReference>
<keyword evidence="3" id="KW-1003">Cell membrane</keyword>
<evidence type="ECO:0000259" key="8">
    <source>
        <dbReference type="PROSITE" id="PS50928"/>
    </source>
</evidence>
<accession>A0A5D0NIR8</accession>
<evidence type="ECO:0000256" key="4">
    <source>
        <dbReference type="ARBA" id="ARBA00022692"/>
    </source>
</evidence>
<feature type="transmembrane region" description="Helical" evidence="7">
    <location>
        <begin position="157"/>
        <end position="177"/>
    </location>
</feature>
<dbReference type="InterPro" id="IPR035906">
    <property type="entry name" value="MetI-like_sf"/>
</dbReference>
<dbReference type="SUPFAM" id="SSF161098">
    <property type="entry name" value="MetI-like"/>
    <property type="match status" value="1"/>
</dbReference>
<dbReference type="PANTHER" id="PTHR43163">
    <property type="entry name" value="DIPEPTIDE TRANSPORT SYSTEM PERMEASE PROTEIN DPPB-RELATED"/>
    <property type="match status" value="1"/>
</dbReference>
<evidence type="ECO:0000313" key="10">
    <source>
        <dbReference type="Proteomes" id="UP000323380"/>
    </source>
</evidence>
<reference evidence="9 10" key="1">
    <citation type="submission" date="2019-08" db="EMBL/GenBank/DDBJ databases">
        <title>Actinomadura sp. nov. CYP1-5 isolated from mountain soil.</title>
        <authorList>
            <person name="Songsumanus A."/>
            <person name="Kuncharoen N."/>
            <person name="Kudo T."/>
            <person name="Yuki M."/>
            <person name="Igarashi Y."/>
            <person name="Tanasupawat S."/>
        </authorList>
    </citation>
    <scope>NUCLEOTIDE SEQUENCE [LARGE SCALE GENOMIC DNA]</scope>
    <source>
        <strain evidence="9 10">JCM 14158</strain>
    </source>
</reference>
<dbReference type="PANTHER" id="PTHR43163:SF9">
    <property type="entry name" value="ABC TRANSPORTER PERMEASE PROTEIN"/>
    <property type="match status" value="1"/>
</dbReference>
<feature type="transmembrane region" description="Helical" evidence="7">
    <location>
        <begin position="7"/>
        <end position="30"/>
    </location>
</feature>
<feature type="transmembrane region" description="Helical" evidence="7">
    <location>
        <begin position="254"/>
        <end position="276"/>
    </location>
</feature>
<evidence type="ECO:0000313" key="9">
    <source>
        <dbReference type="EMBL" id="TYB44239.1"/>
    </source>
</evidence>
<dbReference type="PROSITE" id="PS50928">
    <property type="entry name" value="ABC_TM1"/>
    <property type="match status" value="1"/>
</dbReference>
<dbReference type="GO" id="GO:0055085">
    <property type="term" value="P:transmembrane transport"/>
    <property type="evidence" value="ECO:0007669"/>
    <property type="project" value="InterPro"/>
</dbReference>
<keyword evidence="6 7" id="KW-0472">Membrane</keyword>
<keyword evidence="4 7" id="KW-0812">Transmembrane</keyword>